<dbReference type="PANTHER" id="PTHR37721">
    <property type="entry name" value="OS05G0464200 PROTEIN"/>
    <property type="match status" value="1"/>
</dbReference>
<feature type="region of interest" description="Disordered" evidence="1">
    <location>
        <begin position="59"/>
        <end position="84"/>
    </location>
</feature>
<dbReference type="AlphaFoldDB" id="A0A2C9V193"/>
<gene>
    <name evidence="2" type="ORF">MANES_11G138900v8</name>
</gene>
<dbReference type="Gramene" id="Manes.11G138900.1.v8.1">
    <property type="protein sequence ID" value="Manes.11G138900.1.v8.1.CDS"/>
    <property type="gene ID" value="Manes.11G138900.v8.1"/>
</dbReference>
<name>A0A2C9V193_MANES</name>
<protein>
    <submittedName>
        <fullName evidence="2">Uncharacterized protein</fullName>
    </submittedName>
</protein>
<dbReference type="EMBL" id="CM004397">
    <property type="protein sequence ID" value="OAY37914.1"/>
    <property type="molecule type" value="Genomic_DNA"/>
</dbReference>
<evidence type="ECO:0000313" key="3">
    <source>
        <dbReference type="Proteomes" id="UP000091857"/>
    </source>
</evidence>
<dbReference type="PANTHER" id="PTHR37721:SF1">
    <property type="entry name" value="OS05G0464200 PROTEIN"/>
    <property type="match status" value="1"/>
</dbReference>
<evidence type="ECO:0000313" key="2">
    <source>
        <dbReference type="EMBL" id="OAY37914.1"/>
    </source>
</evidence>
<dbReference type="Proteomes" id="UP000091857">
    <property type="component" value="Chromosome 11"/>
</dbReference>
<keyword evidence="3" id="KW-1185">Reference proteome</keyword>
<organism evidence="2 3">
    <name type="scientific">Manihot esculenta</name>
    <name type="common">Cassava</name>
    <name type="synonym">Jatropha manihot</name>
    <dbReference type="NCBI Taxonomy" id="3983"/>
    <lineage>
        <taxon>Eukaryota</taxon>
        <taxon>Viridiplantae</taxon>
        <taxon>Streptophyta</taxon>
        <taxon>Embryophyta</taxon>
        <taxon>Tracheophyta</taxon>
        <taxon>Spermatophyta</taxon>
        <taxon>Magnoliopsida</taxon>
        <taxon>eudicotyledons</taxon>
        <taxon>Gunneridae</taxon>
        <taxon>Pentapetalae</taxon>
        <taxon>rosids</taxon>
        <taxon>fabids</taxon>
        <taxon>Malpighiales</taxon>
        <taxon>Euphorbiaceae</taxon>
        <taxon>Crotonoideae</taxon>
        <taxon>Manihoteae</taxon>
        <taxon>Manihot</taxon>
    </lineage>
</organism>
<feature type="compositionally biased region" description="Low complexity" evidence="1">
    <location>
        <begin position="68"/>
        <end position="78"/>
    </location>
</feature>
<comment type="caution">
    <text evidence="2">The sequence shown here is derived from an EMBL/GenBank/DDBJ whole genome shotgun (WGS) entry which is preliminary data.</text>
</comment>
<proteinExistence type="predicted"/>
<reference evidence="3" key="1">
    <citation type="journal article" date="2016" name="Nat. Biotechnol.">
        <title>Sequencing wild and cultivated cassava and related species reveals extensive interspecific hybridization and genetic diversity.</title>
        <authorList>
            <person name="Bredeson J.V."/>
            <person name="Lyons J.B."/>
            <person name="Prochnik S.E."/>
            <person name="Wu G.A."/>
            <person name="Ha C.M."/>
            <person name="Edsinger-Gonzales E."/>
            <person name="Grimwood J."/>
            <person name="Schmutz J."/>
            <person name="Rabbi I.Y."/>
            <person name="Egesi C."/>
            <person name="Nauluvula P."/>
            <person name="Lebot V."/>
            <person name="Ndunguru J."/>
            <person name="Mkamilo G."/>
            <person name="Bart R.S."/>
            <person name="Setter T.L."/>
            <person name="Gleadow R.M."/>
            <person name="Kulakow P."/>
            <person name="Ferguson M.E."/>
            <person name="Rounsley S."/>
            <person name="Rokhsar D.S."/>
        </authorList>
    </citation>
    <scope>NUCLEOTIDE SEQUENCE [LARGE SCALE GENOMIC DNA]</scope>
    <source>
        <strain evidence="3">cv. AM560-2</strain>
    </source>
</reference>
<feature type="region of interest" description="Disordered" evidence="1">
    <location>
        <begin position="11"/>
        <end position="31"/>
    </location>
</feature>
<evidence type="ECO:0000256" key="1">
    <source>
        <dbReference type="SAM" id="MobiDB-lite"/>
    </source>
</evidence>
<accession>A0A2C9V193</accession>
<sequence length="84" mass="9035">MYRIIQFEMISPDSSTSQKEKKRNLPPKRGQIKAQIFQSLTKSVISMVSKAGEALKIYRGNGGDGGISSSTASTPSLSINNSDA</sequence>